<dbReference type="GO" id="GO:0031593">
    <property type="term" value="F:polyubiquitin modification-dependent protein binding"/>
    <property type="evidence" value="ECO:0007669"/>
    <property type="project" value="TreeGrafter"/>
</dbReference>
<dbReference type="GO" id="GO:0005654">
    <property type="term" value="C:nucleoplasm"/>
    <property type="evidence" value="ECO:0007669"/>
    <property type="project" value="TreeGrafter"/>
</dbReference>
<dbReference type="Proteomes" id="UP000032180">
    <property type="component" value="Chromosome 9"/>
</dbReference>
<dbReference type="PANTHER" id="PTHR10621">
    <property type="entry name" value="UV EXCISION REPAIR PROTEIN RAD23"/>
    <property type="match status" value="1"/>
</dbReference>
<dbReference type="GO" id="GO:0070628">
    <property type="term" value="F:proteasome binding"/>
    <property type="evidence" value="ECO:0007669"/>
    <property type="project" value="TreeGrafter"/>
</dbReference>
<sequence length="191" mass="20701">MDVTFVCSRSEDEEEIFTMEVGFFDTIDDIKRSLQARRGWPAAAISLSHNGVALAGDGEDSAAGAEVYGIVEGSVIRVDLAADAADCTQQKQKERGGGGGGGEAMVRVKVVTRCGRWRAEVAVGARRPVAALRRELEERGFPVPRDGGGYFFIHRQSVMDEERSFEWHGVAAGDEVVVFEGSNWYLIGTAT</sequence>
<evidence type="ECO:0008006" key="3">
    <source>
        <dbReference type="Google" id="ProtNLM"/>
    </source>
</evidence>
<name>A0A0D9XEY1_9ORYZ</name>
<proteinExistence type="predicted"/>
<reference evidence="1 2" key="1">
    <citation type="submission" date="2012-08" db="EMBL/GenBank/DDBJ databases">
        <title>Oryza genome evolution.</title>
        <authorList>
            <person name="Wing R.A."/>
        </authorList>
    </citation>
    <scope>NUCLEOTIDE SEQUENCE</scope>
</reference>
<keyword evidence="2" id="KW-1185">Reference proteome</keyword>
<dbReference type="HOGENOM" id="CLU_085519_1_0_1"/>
<accession>A0A0D9XEY1</accession>
<dbReference type="SUPFAM" id="SSF54236">
    <property type="entry name" value="Ubiquitin-like"/>
    <property type="match status" value="1"/>
</dbReference>
<organism evidence="1 2">
    <name type="scientific">Leersia perrieri</name>
    <dbReference type="NCBI Taxonomy" id="77586"/>
    <lineage>
        <taxon>Eukaryota</taxon>
        <taxon>Viridiplantae</taxon>
        <taxon>Streptophyta</taxon>
        <taxon>Embryophyta</taxon>
        <taxon>Tracheophyta</taxon>
        <taxon>Spermatophyta</taxon>
        <taxon>Magnoliopsida</taxon>
        <taxon>Liliopsida</taxon>
        <taxon>Poales</taxon>
        <taxon>Poaceae</taxon>
        <taxon>BOP clade</taxon>
        <taxon>Oryzoideae</taxon>
        <taxon>Oryzeae</taxon>
        <taxon>Oryzinae</taxon>
        <taxon>Leersia</taxon>
    </lineage>
</organism>
<dbReference type="EnsemblPlants" id="LPERR09G10400.1">
    <property type="protein sequence ID" value="LPERR09G10400.1"/>
    <property type="gene ID" value="LPERR09G10400"/>
</dbReference>
<dbReference type="AlphaFoldDB" id="A0A0D9XEY1"/>
<dbReference type="InterPro" id="IPR029071">
    <property type="entry name" value="Ubiquitin-like_domsf"/>
</dbReference>
<reference evidence="2" key="2">
    <citation type="submission" date="2013-12" db="EMBL/GenBank/DDBJ databases">
        <authorList>
            <person name="Yu Y."/>
            <person name="Lee S."/>
            <person name="de Baynast K."/>
            <person name="Wissotski M."/>
            <person name="Liu L."/>
            <person name="Talag J."/>
            <person name="Goicoechea J."/>
            <person name="Angelova A."/>
            <person name="Jetty R."/>
            <person name="Kudrna D."/>
            <person name="Golser W."/>
            <person name="Rivera L."/>
            <person name="Zhang J."/>
            <person name="Wing R."/>
        </authorList>
    </citation>
    <scope>NUCLEOTIDE SEQUENCE</scope>
</reference>
<dbReference type="GO" id="GO:0043161">
    <property type="term" value="P:proteasome-mediated ubiquitin-dependent protein catabolic process"/>
    <property type="evidence" value="ECO:0007669"/>
    <property type="project" value="TreeGrafter"/>
</dbReference>
<evidence type="ECO:0000313" key="2">
    <source>
        <dbReference type="Proteomes" id="UP000032180"/>
    </source>
</evidence>
<dbReference type="Gene3D" id="3.10.20.90">
    <property type="entry name" value="Phosphatidylinositol 3-kinase Catalytic Subunit, Chain A, domain 1"/>
    <property type="match status" value="1"/>
</dbReference>
<dbReference type="PANTHER" id="PTHR10621:SF33">
    <property type="entry name" value="OS09G0481650 PROTEIN"/>
    <property type="match status" value="1"/>
</dbReference>
<dbReference type="Gramene" id="LPERR09G10400.1">
    <property type="protein sequence ID" value="LPERR09G10400.1"/>
    <property type="gene ID" value="LPERR09G10400"/>
</dbReference>
<reference evidence="1" key="3">
    <citation type="submission" date="2015-04" db="UniProtKB">
        <authorList>
            <consortium name="EnsemblPlants"/>
        </authorList>
    </citation>
    <scope>IDENTIFICATION</scope>
</reference>
<dbReference type="GO" id="GO:0005829">
    <property type="term" value="C:cytosol"/>
    <property type="evidence" value="ECO:0007669"/>
    <property type="project" value="TreeGrafter"/>
</dbReference>
<evidence type="ECO:0000313" key="1">
    <source>
        <dbReference type="EnsemblPlants" id="LPERR09G10400.1"/>
    </source>
</evidence>
<dbReference type="STRING" id="77586.A0A0D9XEY1"/>
<dbReference type="eggNOG" id="KOG0001">
    <property type="taxonomic scope" value="Eukaryota"/>
</dbReference>
<dbReference type="GO" id="GO:0043130">
    <property type="term" value="F:ubiquitin binding"/>
    <property type="evidence" value="ECO:0007669"/>
    <property type="project" value="TreeGrafter"/>
</dbReference>
<protein>
    <recommendedName>
        <fullName evidence="3">Ubiquitin-like domain-containing protein</fullName>
    </recommendedName>
</protein>